<organism evidence="1 2">
    <name type="scientific">Ophiocordyceps unilateralis</name>
    <name type="common">Zombie-ant fungus</name>
    <name type="synonym">Torrubia unilateralis</name>
    <dbReference type="NCBI Taxonomy" id="268505"/>
    <lineage>
        <taxon>Eukaryota</taxon>
        <taxon>Fungi</taxon>
        <taxon>Dikarya</taxon>
        <taxon>Ascomycota</taxon>
        <taxon>Pezizomycotina</taxon>
        <taxon>Sordariomycetes</taxon>
        <taxon>Hypocreomycetidae</taxon>
        <taxon>Hypocreales</taxon>
        <taxon>Ophiocordycipitaceae</taxon>
        <taxon>Ophiocordyceps</taxon>
    </lineage>
</organism>
<comment type="caution">
    <text evidence="1">The sequence shown here is derived from an EMBL/GenBank/DDBJ whole genome shotgun (WGS) entry which is preliminary data.</text>
</comment>
<gene>
    <name evidence="1" type="ORF">XA68_13269</name>
</gene>
<accession>A0A2A9PNS3</accession>
<keyword evidence="2" id="KW-1185">Reference proteome</keyword>
<dbReference type="AlphaFoldDB" id="A0A2A9PNS3"/>
<dbReference type="EMBL" id="LAZP02000026">
    <property type="protein sequence ID" value="PFH62530.1"/>
    <property type="molecule type" value="Genomic_DNA"/>
</dbReference>
<evidence type="ECO:0000313" key="2">
    <source>
        <dbReference type="Proteomes" id="UP000037136"/>
    </source>
</evidence>
<sequence>MASLRELAPPWFTEKHDMAAPQDGQGLCLQPVDNPDSTVFVPAVWKIMCEALEVLYGILVSLQLSRNLHPGTPLYLQLVKHRSQTLRQICRLIPIEPHQRAHIGAATPDASTWSRATAGSV</sequence>
<reference evidence="1 2" key="2">
    <citation type="journal article" date="2017" name="Sci. Rep.">
        <title>Ant-infecting Ophiocordyceps genomes reveal a high diversity of potential behavioral manipulation genes and a possible major role for enterotoxins.</title>
        <authorList>
            <person name="de Bekker C."/>
            <person name="Ohm R.A."/>
            <person name="Evans H.C."/>
            <person name="Brachmann A."/>
            <person name="Hughes D.P."/>
        </authorList>
    </citation>
    <scope>NUCLEOTIDE SEQUENCE [LARGE SCALE GENOMIC DNA]</scope>
    <source>
        <strain evidence="1 2">SC16a</strain>
    </source>
</reference>
<name>A0A2A9PNS3_OPHUN</name>
<dbReference type="Proteomes" id="UP000037136">
    <property type="component" value="Unassembled WGS sequence"/>
</dbReference>
<proteinExistence type="predicted"/>
<evidence type="ECO:0000313" key="1">
    <source>
        <dbReference type="EMBL" id="PFH62530.1"/>
    </source>
</evidence>
<reference evidence="1 2" key="1">
    <citation type="journal article" date="2015" name="BMC Genomics">
        <title>Gene expression during zombie ant biting behavior reflects the complexity underlying fungal parasitic behavioral manipulation.</title>
        <authorList>
            <person name="de Bekker C."/>
            <person name="Ohm R.A."/>
            <person name="Loreto R.G."/>
            <person name="Sebastian A."/>
            <person name="Albert I."/>
            <person name="Merrow M."/>
            <person name="Brachmann A."/>
            <person name="Hughes D.P."/>
        </authorList>
    </citation>
    <scope>NUCLEOTIDE SEQUENCE [LARGE SCALE GENOMIC DNA]</scope>
    <source>
        <strain evidence="1 2">SC16a</strain>
    </source>
</reference>
<protein>
    <submittedName>
        <fullName evidence="1">Uncharacterized protein</fullName>
    </submittedName>
</protein>